<keyword evidence="3" id="KW-1185">Reference proteome</keyword>
<sequence length="70" mass="8430">MDVKRTEKTLKRLKLVIKIQSQLNNKQLELIKELEMDINNSDILRQLNDVISEKKQLERQRTFYESSLLK</sequence>
<evidence type="ECO:0000256" key="1">
    <source>
        <dbReference type="SAM" id="Coils"/>
    </source>
</evidence>
<dbReference type="EMBL" id="JAFBFI010000021">
    <property type="protein sequence ID" value="MBM7694278.1"/>
    <property type="molecule type" value="Genomic_DNA"/>
</dbReference>
<evidence type="ECO:0000313" key="2">
    <source>
        <dbReference type="EMBL" id="MBM7694278.1"/>
    </source>
</evidence>
<evidence type="ECO:0008006" key="4">
    <source>
        <dbReference type="Google" id="ProtNLM"/>
    </source>
</evidence>
<protein>
    <recommendedName>
        <fullName evidence="4">DUF3967 domain-containing protein</fullName>
    </recommendedName>
</protein>
<comment type="caution">
    <text evidence="2">The sequence shown here is derived from an EMBL/GenBank/DDBJ whole genome shotgun (WGS) entry which is preliminary data.</text>
</comment>
<dbReference type="RefSeq" id="WP_204546376.1">
    <property type="nucleotide sequence ID" value="NZ_JAFBFI010000021.1"/>
</dbReference>
<keyword evidence="1" id="KW-0175">Coiled coil</keyword>
<name>A0ABS2QM77_9BACI</name>
<evidence type="ECO:0000313" key="3">
    <source>
        <dbReference type="Proteomes" id="UP000823486"/>
    </source>
</evidence>
<reference evidence="2 3" key="1">
    <citation type="submission" date="2021-01" db="EMBL/GenBank/DDBJ databases">
        <title>Genomic Encyclopedia of Type Strains, Phase IV (KMG-IV): sequencing the most valuable type-strain genomes for metagenomic binning, comparative biology and taxonomic classification.</title>
        <authorList>
            <person name="Goeker M."/>
        </authorList>
    </citation>
    <scope>NUCLEOTIDE SEQUENCE [LARGE SCALE GENOMIC DNA]</scope>
    <source>
        <strain evidence="2 3">DSM 105482</strain>
    </source>
</reference>
<accession>A0ABS2QM77</accession>
<organism evidence="2 3">
    <name type="scientific">Peribacillus deserti</name>
    <dbReference type="NCBI Taxonomy" id="673318"/>
    <lineage>
        <taxon>Bacteria</taxon>
        <taxon>Bacillati</taxon>
        <taxon>Bacillota</taxon>
        <taxon>Bacilli</taxon>
        <taxon>Bacillales</taxon>
        <taxon>Bacillaceae</taxon>
        <taxon>Peribacillus</taxon>
    </lineage>
</organism>
<gene>
    <name evidence="2" type="ORF">JOC77_003739</name>
</gene>
<feature type="coiled-coil region" evidence="1">
    <location>
        <begin position="40"/>
        <end position="67"/>
    </location>
</feature>
<proteinExistence type="predicted"/>
<dbReference type="Proteomes" id="UP000823486">
    <property type="component" value="Unassembled WGS sequence"/>
</dbReference>